<gene>
    <name evidence="1" type="ordered locus">SGRA_2965</name>
</gene>
<organism evidence="1 2">
    <name type="scientific">Saprospira grandis (strain Lewin)</name>
    <dbReference type="NCBI Taxonomy" id="984262"/>
    <lineage>
        <taxon>Bacteria</taxon>
        <taxon>Pseudomonadati</taxon>
        <taxon>Bacteroidota</taxon>
        <taxon>Saprospiria</taxon>
        <taxon>Saprospirales</taxon>
        <taxon>Saprospiraceae</taxon>
        <taxon>Saprospira</taxon>
    </lineage>
</organism>
<dbReference type="KEGG" id="sgn:SGRA_2965"/>
<keyword evidence="2" id="KW-1185">Reference proteome</keyword>
<dbReference type="EMBL" id="CP002831">
    <property type="protein sequence ID" value="AFC25693.1"/>
    <property type="molecule type" value="Genomic_DNA"/>
</dbReference>
<evidence type="ECO:0000313" key="2">
    <source>
        <dbReference type="Proteomes" id="UP000007519"/>
    </source>
</evidence>
<dbReference type="HOGENOM" id="CLU_2397893_0_0_10"/>
<reference evidence="1 2" key="1">
    <citation type="journal article" date="2012" name="Stand. Genomic Sci.">
        <title>Complete genome sequencing and analysis of Saprospira grandis str. Lewin, a predatory marine bacterium.</title>
        <authorList>
            <person name="Saw J.H."/>
            <person name="Yuryev A."/>
            <person name="Kanbe M."/>
            <person name="Hou S."/>
            <person name="Young A.G."/>
            <person name="Aizawa S."/>
            <person name="Alam M."/>
        </authorList>
    </citation>
    <scope>NUCLEOTIDE SEQUENCE [LARGE SCALE GENOMIC DNA]</scope>
    <source>
        <strain evidence="1 2">Lewin</strain>
    </source>
</reference>
<dbReference type="AlphaFoldDB" id="H6LAV0"/>
<name>H6LAV0_SAPGL</name>
<accession>H6LAV0</accession>
<evidence type="ECO:0000313" key="1">
    <source>
        <dbReference type="EMBL" id="AFC25693.1"/>
    </source>
</evidence>
<proteinExistence type="predicted"/>
<dbReference type="Proteomes" id="UP000007519">
    <property type="component" value="Chromosome"/>
</dbReference>
<protein>
    <submittedName>
        <fullName evidence="1">Uncharacterized protein</fullName>
    </submittedName>
</protein>
<sequence>MLALSAPSLDLNIIFFLLFLLGPAASSAFGLSWPPLCCAARRSARPCVFFATLKKLGLAFGHGCAALGLHNLSFFSGLFSSAQKFPFQLAAFN</sequence>